<feature type="region of interest" description="Disordered" evidence="7">
    <location>
        <begin position="34"/>
        <end position="55"/>
    </location>
</feature>
<keyword evidence="2 6" id="KW-0349">Heme</keyword>
<organism evidence="10 11">
    <name type="scientific">Cupriavidus basilensis</name>
    <dbReference type="NCBI Taxonomy" id="68895"/>
    <lineage>
        <taxon>Bacteria</taxon>
        <taxon>Pseudomonadati</taxon>
        <taxon>Pseudomonadota</taxon>
        <taxon>Betaproteobacteria</taxon>
        <taxon>Burkholderiales</taxon>
        <taxon>Burkholderiaceae</taxon>
        <taxon>Cupriavidus</taxon>
    </lineage>
</organism>
<dbReference type="Gene3D" id="1.10.760.10">
    <property type="entry name" value="Cytochrome c-like domain"/>
    <property type="match status" value="1"/>
</dbReference>
<evidence type="ECO:0000256" key="2">
    <source>
        <dbReference type="ARBA" id="ARBA00022617"/>
    </source>
</evidence>
<evidence type="ECO:0000313" key="10">
    <source>
        <dbReference type="EMBL" id="MDF3831790.1"/>
    </source>
</evidence>
<feature type="chain" id="PRO_5046548110" evidence="8">
    <location>
        <begin position="26"/>
        <end position="137"/>
    </location>
</feature>
<dbReference type="PANTHER" id="PTHR40942">
    <property type="match status" value="1"/>
</dbReference>
<proteinExistence type="predicted"/>
<dbReference type="InterPro" id="IPR036909">
    <property type="entry name" value="Cyt_c-like_dom_sf"/>
</dbReference>
<dbReference type="Proteomes" id="UP001216674">
    <property type="component" value="Unassembled WGS sequence"/>
</dbReference>
<evidence type="ECO:0000256" key="3">
    <source>
        <dbReference type="ARBA" id="ARBA00022723"/>
    </source>
</evidence>
<evidence type="ECO:0000256" key="4">
    <source>
        <dbReference type="ARBA" id="ARBA00022982"/>
    </source>
</evidence>
<evidence type="ECO:0000259" key="9">
    <source>
        <dbReference type="PROSITE" id="PS51007"/>
    </source>
</evidence>
<sequence>MLKRNLCLMLACTAVLLACGQKKDAASAQAEAAAPTPAQSVGLTAASPPATPENTLGKSTFGKVCSMCHVPGVAGAPKVGDKADWGPRMAQGNETLYKHALEGFSGNTGMMPARGGSTSLADDAVKAAVDYMTAQAR</sequence>
<dbReference type="PRINTS" id="PR00607">
    <property type="entry name" value="CYTCHROMECIE"/>
</dbReference>
<dbReference type="SUPFAM" id="SSF46626">
    <property type="entry name" value="Cytochrome c"/>
    <property type="match status" value="1"/>
</dbReference>
<dbReference type="EMBL" id="JARJLM010000036">
    <property type="protein sequence ID" value="MDF3831790.1"/>
    <property type="molecule type" value="Genomic_DNA"/>
</dbReference>
<name>A0ABT6AGR4_9BURK</name>
<dbReference type="PROSITE" id="PS51257">
    <property type="entry name" value="PROKAR_LIPOPROTEIN"/>
    <property type="match status" value="1"/>
</dbReference>
<dbReference type="InterPro" id="IPR009056">
    <property type="entry name" value="Cyt_c-like_dom"/>
</dbReference>
<evidence type="ECO:0000256" key="6">
    <source>
        <dbReference type="PROSITE-ProRule" id="PRU00433"/>
    </source>
</evidence>
<protein>
    <submittedName>
        <fullName evidence="10">C-type cytochrome</fullName>
    </submittedName>
</protein>
<keyword evidence="8" id="KW-0732">Signal</keyword>
<dbReference type="InterPro" id="IPR002323">
    <property type="entry name" value="Cyt_CIE"/>
</dbReference>
<keyword evidence="4" id="KW-0249">Electron transport</keyword>
<evidence type="ECO:0000256" key="5">
    <source>
        <dbReference type="ARBA" id="ARBA00023004"/>
    </source>
</evidence>
<dbReference type="RefSeq" id="WP_276263604.1">
    <property type="nucleotide sequence ID" value="NZ_JARJLM010000036.1"/>
</dbReference>
<feature type="domain" description="Cytochrome c" evidence="9">
    <location>
        <begin position="52"/>
        <end position="136"/>
    </location>
</feature>
<comment type="caution">
    <text evidence="10">The sequence shown here is derived from an EMBL/GenBank/DDBJ whole genome shotgun (WGS) entry which is preliminary data.</text>
</comment>
<keyword evidence="5 6" id="KW-0408">Iron</keyword>
<evidence type="ECO:0000256" key="7">
    <source>
        <dbReference type="SAM" id="MobiDB-lite"/>
    </source>
</evidence>
<dbReference type="PROSITE" id="PS51007">
    <property type="entry name" value="CYTC"/>
    <property type="match status" value="1"/>
</dbReference>
<evidence type="ECO:0000256" key="8">
    <source>
        <dbReference type="SAM" id="SignalP"/>
    </source>
</evidence>
<keyword evidence="11" id="KW-1185">Reference proteome</keyword>
<accession>A0ABT6AGR4</accession>
<keyword evidence="1" id="KW-0813">Transport</keyword>
<evidence type="ECO:0000313" key="11">
    <source>
        <dbReference type="Proteomes" id="UP001216674"/>
    </source>
</evidence>
<dbReference type="PANTHER" id="PTHR40942:SF4">
    <property type="entry name" value="CYTOCHROME C5"/>
    <property type="match status" value="1"/>
</dbReference>
<reference evidence="10 11" key="1">
    <citation type="submission" date="2023-03" db="EMBL/GenBank/DDBJ databases">
        <title>Draft assemblies of triclosan tolerant bacteria isolated from returned activated sludge.</title>
        <authorList>
            <person name="Van Hamelsveld S."/>
        </authorList>
    </citation>
    <scope>NUCLEOTIDE SEQUENCE [LARGE SCALE GENOMIC DNA]</scope>
    <source>
        <strain evidence="10 11">GW210010_S58</strain>
    </source>
</reference>
<gene>
    <name evidence="10" type="ORF">P3W85_02275</name>
</gene>
<evidence type="ECO:0000256" key="1">
    <source>
        <dbReference type="ARBA" id="ARBA00022448"/>
    </source>
</evidence>
<feature type="signal peptide" evidence="8">
    <location>
        <begin position="1"/>
        <end position="25"/>
    </location>
</feature>
<keyword evidence="3 6" id="KW-0479">Metal-binding</keyword>
<dbReference type="Pfam" id="PF13442">
    <property type="entry name" value="Cytochrome_CBB3"/>
    <property type="match status" value="1"/>
</dbReference>